<evidence type="ECO:0000313" key="1">
    <source>
        <dbReference type="EMBL" id="TQE04703.1"/>
    </source>
</evidence>
<proteinExistence type="predicted"/>
<sequence>MPKSRLGFSKALHQTRFSSFSSTNGGTSKSQKQPYFRITFCQDCGVSMDNVGVDFRCS</sequence>
<dbReference type="EMBL" id="VIEB01000135">
    <property type="protein sequence ID" value="TQE04703.1"/>
    <property type="molecule type" value="Genomic_DNA"/>
</dbReference>
<keyword evidence="2" id="KW-1185">Reference proteome</keyword>
<evidence type="ECO:0000313" key="2">
    <source>
        <dbReference type="Proteomes" id="UP000315295"/>
    </source>
</evidence>
<gene>
    <name evidence="1" type="ORF">C1H46_009686</name>
</gene>
<protein>
    <submittedName>
        <fullName evidence="1">Uncharacterized protein</fullName>
    </submittedName>
</protein>
<organism evidence="1 2">
    <name type="scientific">Malus baccata</name>
    <name type="common">Siberian crab apple</name>
    <name type="synonym">Pyrus baccata</name>
    <dbReference type="NCBI Taxonomy" id="106549"/>
    <lineage>
        <taxon>Eukaryota</taxon>
        <taxon>Viridiplantae</taxon>
        <taxon>Streptophyta</taxon>
        <taxon>Embryophyta</taxon>
        <taxon>Tracheophyta</taxon>
        <taxon>Spermatophyta</taxon>
        <taxon>Magnoliopsida</taxon>
        <taxon>eudicotyledons</taxon>
        <taxon>Gunneridae</taxon>
        <taxon>Pentapetalae</taxon>
        <taxon>rosids</taxon>
        <taxon>fabids</taxon>
        <taxon>Rosales</taxon>
        <taxon>Rosaceae</taxon>
        <taxon>Amygdaloideae</taxon>
        <taxon>Maleae</taxon>
        <taxon>Malus</taxon>
    </lineage>
</organism>
<dbReference type="AlphaFoldDB" id="A0A540N2D3"/>
<name>A0A540N2D3_MALBA</name>
<accession>A0A540N2D3</accession>
<comment type="caution">
    <text evidence="1">The sequence shown here is derived from an EMBL/GenBank/DDBJ whole genome shotgun (WGS) entry which is preliminary data.</text>
</comment>
<reference evidence="1 2" key="1">
    <citation type="journal article" date="2019" name="G3 (Bethesda)">
        <title>Sequencing of a Wild Apple (Malus baccata) Genome Unravels the Differences Between Cultivated and Wild Apple Species Regarding Disease Resistance and Cold Tolerance.</title>
        <authorList>
            <person name="Chen X."/>
        </authorList>
    </citation>
    <scope>NUCLEOTIDE SEQUENCE [LARGE SCALE GENOMIC DNA]</scope>
    <source>
        <strain evidence="2">cv. Shandingzi</strain>
        <tissue evidence="1">Leaves</tissue>
    </source>
</reference>
<dbReference type="Proteomes" id="UP000315295">
    <property type="component" value="Unassembled WGS sequence"/>
</dbReference>